<dbReference type="EMBL" id="CAJVPY010048665">
    <property type="protein sequence ID" value="CAG8812319.1"/>
    <property type="molecule type" value="Genomic_DNA"/>
</dbReference>
<feature type="non-terminal residue" evidence="1">
    <location>
        <position position="1"/>
    </location>
</feature>
<keyword evidence="2" id="KW-1185">Reference proteome</keyword>
<dbReference type="AlphaFoldDB" id="A0A9N9K6D2"/>
<reference evidence="1" key="1">
    <citation type="submission" date="2021-06" db="EMBL/GenBank/DDBJ databases">
        <authorList>
            <person name="Kallberg Y."/>
            <person name="Tangrot J."/>
            <person name="Rosling A."/>
        </authorList>
    </citation>
    <scope>NUCLEOTIDE SEQUENCE</scope>
    <source>
        <strain evidence="1">MA453B</strain>
    </source>
</reference>
<protein>
    <submittedName>
        <fullName evidence="1">25271_t:CDS:1</fullName>
    </submittedName>
</protein>
<dbReference type="Proteomes" id="UP000789405">
    <property type="component" value="Unassembled WGS sequence"/>
</dbReference>
<proteinExistence type="predicted"/>
<evidence type="ECO:0000313" key="2">
    <source>
        <dbReference type="Proteomes" id="UP000789405"/>
    </source>
</evidence>
<organism evidence="1 2">
    <name type="scientific">Dentiscutata erythropus</name>
    <dbReference type="NCBI Taxonomy" id="1348616"/>
    <lineage>
        <taxon>Eukaryota</taxon>
        <taxon>Fungi</taxon>
        <taxon>Fungi incertae sedis</taxon>
        <taxon>Mucoromycota</taxon>
        <taxon>Glomeromycotina</taxon>
        <taxon>Glomeromycetes</taxon>
        <taxon>Diversisporales</taxon>
        <taxon>Gigasporaceae</taxon>
        <taxon>Dentiscutata</taxon>
    </lineage>
</organism>
<name>A0A9N9K6D2_9GLOM</name>
<evidence type="ECO:0000313" key="1">
    <source>
        <dbReference type="EMBL" id="CAG8812319.1"/>
    </source>
</evidence>
<accession>A0A9N9K6D2</accession>
<sequence>MEKSQKGVGVDNNKMALEWSVKSAEMIESEGYVVDSDNRLLNRKFSSDSKL</sequence>
<gene>
    <name evidence="1" type="ORF">DERYTH_LOCUS25602</name>
</gene>
<comment type="caution">
    <text evidence="1">The sequence shown here is derived from an EMBL/GenBank/DDBJ whole genome shotgun (WGS) entry which is preliminary data.</text>
</comment>